<organism evidence="1 2">
    <name type="scientific">Plakobranchus ocellatus</name>
    <dbReference type="NCBI Taxonomy" id="259542"/>
    <lineage>
        <taxon>Eukaryota</taxon>
        <taxon>Metazoa</taxon>
        <taxon>Spiralia</taxon>
        <taxon>Lophotrochozoa</taxon>
        <taxon>Mollusca</taxon>
        <taxon>Gastropoda</taxon>
        <taxon>Heterobranchia</taxon>
        <taxon>Euthyneura</taxon>
        <taxon>Panpulmonata</taxon>
        <taxon>Sacoglossa</taxon>
        <taxon>Placobranchoidea</taxon>
        <taxon>Plakobranchidae</taxon>
        <taxon>Plakobranchus</taxon>
    </lineage>
</organism>
<sequence>MNSIYNLQTSELFPSLKQRSHIQNHQCPPNWNHIEFISQKEKNQVFSHSSIAVMNFDPRSVCLAQRFRFLHRIDRSSSDILPKNCPLDLMRSGSKCQPTCSPHPYLSCALGCPLM</sequence>
<dbReference type="EMBL" id="BLXT01007596">
    <property type="protein sequence ID" value="GFO40210.1"/>
    <property type="molecule type" value="Genomic_DNA"/>
</dbReference>
<name>A0AAV4D7W0_9GAST</name>
<evidence type="ECO:0000313" key="1">
    <source>
        <dbReference type="EMBL" id="GFO40210.1"/>
    </source>
</evidence>
<proteinExistence type="predicted"/>
<dbReference type="Proteomes" id="UP000735302">
    <property type="component" value="Unassembled WGS sequence"/>
</dbReference>
<accession>A0AAV4D7W0</accession>
<dbReference type="AlphaFoldDB" id="A0AAV4D7W0"/>
<protein>
    <submittedName>
        <fullName evidence="1">Uncharacterized protein</fullName>
    </submittedName>
</protein>
<gene>
    <name evidence="1" type="ORF">PoB_006671500</name>
</gene>
<reference evidence="1 2" key="1">
    <citation type="journal article" date="2021" name="Elife">
        <title>Chloroplast acquisition without the gene transfer in kleptoplastic sea slugs, Plakobranchus ocellatus.</title>
        <authorList>
            <person name="Maeda T."/>
            <person name="Takahashi S."/>
            <person name="Yoshida T."/>
            <person name="Shimamura S."/>
            <person name="Takaki Y."/>
            <person name="Nagai Y."/>
            <person name="Toyoda A."/>
            <person name="Suzuki Y."/>
            <person name="Arimoto A."/>
            <person name="Ishii H."/>
            <person name="Satoh N."/>
            <person name="Nishiyama T."/>
            <person name="Hasebe M."/>
            <person name="Maruyama T."/>
            <person name="Minagawa J."/>
            <person name="Obokata J."/>
            <person name="Shigenobu S."/>
        </authorList>
    </citation>
    <scope>NUCLEOTIDE SEQUENCE [LARGE SCALE GENOMIC DNA]</scope>
</reference>
<keyword evidence="2" id="KW-1185">Reference proteome</keyword>
<evidence type="ECO:0000313" key="2">
    <source>
        <dbReference type="Proteomes" id="UP000735302"/>
    </source>
</evidence>
<comment type="caution">
    <text evidence="1">The sequence shown here is derived from an EMBL/GenBank/DDBJ whole genome shotgun (WGS) entry which is preliminary data.</text>
</comment>